<organism evidence="1 2">
    <name type="scientific">Cobetia amphilecti</name>
    <dbReference type="NCBI Taxonomy" id="1055104"/>
    <lineage>
        <taxon>Bacteria</taxon>
        <taxon>Pseudomonadati</taxon>
        <taxon>Pseudomonadota</taxon>
        <taxon>Gammaproteobacteria</taxon>
        <taxon>Oceanospirillales</taxon>
        <taxon>Halomonadaceae</taxon>
        <taxon>Cobetia</taxon>
    </lineage>
</organism>
<name>A0AAP4TXS9_9GAMM</name>
<comment type="caution">
    <text evidence="1">The sequence shown here is derived from an EMBL/GenBank/DDBJ whole genome shotgun (WGS) entry which is preliminary data.</text>
</comment>
<dbReference type="PROSITE" id="PS51257">
    <property type="entry name" value="PROKAR_LIPOPROTEIN"/>
    <property type="match status" value="1"/>
</dbReference>
<sequence>MTKALLAASITFVMAGCTSVQVQPLERMSYLDTVCIERNEAVIVPGFLSVIQQGFSRNGLNTRVYDAPVPGHCEVILTYTALRSWDVTTYLSHAELWLNDPYGDEIAYAQYHLVAGGGLTFSKFAGVETKMNPVIDDLLVNY</sequence>
<keyword evidence="1" id="KW-0449">Lipoprotein</keyword>
<dbReference type="AlphaFoldDB" id="A0AAP4TXS9"/>
<accession>A0AAP4TXS9</accession>
<evidence type="ECO:0000313" key="1">
    <source>
        <dbReference type="EMBL" id="MDO6671743.1"/>
    </source>
</evidence>
<dbReference type="RefSeq" id="WP_303593403.1">
    <property type="nucleotide sequence ID" value="NZ_JAUORK010000005.1"/>
</dbReference>
<gene>
    <name evidence="1" type="ORF">Q4535_06370</name>
</gene>
<protein>
    <submittedName>
        <fullName evidence="1">Sbal_3080 family lipoprotein</fullName>
    </submittedName>
</protein>
<dbReference type="EMBL" id="JAUORK010000005">
    <property type="protein sequence ID" value="MDO6671743.1"/>
    <property type="molecule type" value="Genomic_DNA"/>
</dbReference>
<dbReference type="NCBIfam" id="NF040519">
    <property type="entry name" value="Sbal_3080_fam"/>
    <property type="match status" value="1"/>
</dbReference>
<proteinExistence type="predicted"/>
<evidence type="ECO:0000313" key="2">
    <source>
        <dbReference type="Proteomes" id="UP001170481"/>
    </source>
</evidence>
<reference evidence="1" key="1">
    <citation type="submission" date="2023-07" db="EMBL/GenBank/DDBJ databases">
        <title>Genome content predicts the carbon catabolic preferences of heterotrophic bacteria.</title>
        <authorList>
            <person name="Gralka M."/>
        </authorList>
    </citation>
    <scope>NUCLEOTIDE SEQUENCE</scope>
    <source>
        <strain evidence="1">C2R13</strain>
    </source>
</reference>
<dbReference type="Proteomes" id="UP001170481">
    <property type="component" value="Unassembled WGS sequence"/>
</dbReference>